<reference evidence="6 9" key="2">
    <citation type="submission" date="2016-11" db="EMBL/GenBank/DDBJ databases">
        <title>Genomic analysis of Caldithrix abyssi and proposal of a novel bacterial phylum Caldithrichaeota.</title>
        <authorList>
            <person name="Kublanov I."/>
            <person name="Sigalova O."/>
            <person name="Gavrilov S."/>
            <person name="Lebedinsky A."/>
            <person name="Ivanova N."/>
            <person name="Daum C."/>
            <person name="Reddy T."/>
            <person name="Klenk H.P."/>
            <person name="Goker M."/>
            <person name="Reva O."/>
            <person name="Miroshnichenko M."/>
            <person name="Kyprides N."/>
            <person name="Woyke T."/>
            <person name="Gelfand M."/>
        </authorList>
    </citation>
    <scope>NUCLEOTIDE SEQUENCE [LARGE SCALE GENOMIC DNA]</scope>
    <source>
        <strain evidence="6 9">LF13</strain>
    </source>
</reference>
<dbReference type="RefSeq" id="WP_006929194.1">
    <property type="nucleotide sequence ID" value="NZ_CM001402.1"/>
</dbReference>
<dbReference type="PaxDb" id="880073-Calab_2386"/>
<dbReference type="EMBL" id="CP018099">
    <property type="protein sequence ID" value="APF17941.1"/>
    <property type="molecule type" value="Genomic_DNA"/>
</dbReference>
<keyword evidence="3 5" id="KW-0548">Nucleotidyltransferase</keyword>
<dbReference type="NCBIfam" id="NF003950">
    <property type="entry name" value="PRK05450.1-3"/>
    <property type="match status" value="1"/>
</dbReference>
<evidence type="ECO:0000256" key="5">
    <source>
        <dbReference type="HAMAP-Rule" id="MF_00057"/>
    </source>
</evidence>
<keyword evidence="4 5" id="KW-0448">Lipopolysaccharide biosynthesis</keyword>
<protein>
    <recommendedName>
        <fullName evidence="5">3-deoxy-manno-octulosonate cytidylyltransferase</fullName>
        <ecNumber evidence="5">2.7.7.38</ecNumber>
    </recommendedName>
    <alternativeName>
        <fullName evidence="5">CMP-2-keto-3-deoxyoctulosonic acid synthase</fullName>
        <shortName evidence="5">CKS</shortName>
        <shortName evidence="5">CMP-KDO synthase</shortName>
    </alternativeName>
</protein>
<dbReference type="KEGG" id="caby:Cabys_1192"/>
<evidence type="ECO:0000313" key="7">
    <source>
        <dbReference type="EMBL" id="EHO41996.1"/>
    </source>
</evidence>
<evidence type="ECO:0000313" key="6">
    <source>
        <dbReference type="EMBL" id="APF17941.1"/>
    </source>
</evidence>
<dbReference type="GO" id="GO:0008690">
    <property type="term" value="F:3-deoxy-manno-octulosonate cytidylyltransferase activity"/>
    <property type="evidence" value="ECO:0007669"/>
    <property type="project" value="UniProtKB-UniRule"/>
</dbReference>
<dbReference type="eggNOG" id="COG1212">
    <property type="taxonomic scope" value="Bacteria"/>
</dbReference>
<dbReference type="FunFam" id="3.90.550.10:FF:000011">
    <property type="entry name" value="3-deoxy-manno-octulosonate cytidylyltransferase"/>
    <property type="match status" value="1"/>
</dbReference>
<dbReference type="AlphaFoldDB" id="H1XY69"/>
<dbReference type="Proteomes" id="UP000183868">
    <property type="component" value="Chromosome"/>
</dbReference>
<dbReference type="InterPro" id="IPR004528">
    <property type="entry name" value="KdsB"/>
</dbReference>
<evidence type="ECO:0000313" key="9">
    <source>
        <dbReference type="Proteomes" id="UP000183868"/>
    </source>
</evidence>
<dbReference type="GO" id="GO:0016020">
    <property type="term" value="C:membrane"/>
    <property type="evidence" value="ECO:0007669"/>
    <property type="project" value="UniProtKB-SubCell"/>
</dbReference>
<sequence precursor="true">MKAVCVIPARFGSSRFPGKPLAKILDKPMIQWVYERASKATLFEKVLVATDDRRIADTVTRFGGAVCLTPSDVPSGTDRVALAVKDLDVDVVVNLQGDEPLIQPELLDELVSVFRTHPQVQMATPIKRITDYEDLINPNLVRVVKDKDHFAIYFSRSVIPYLRDVPAQKEWHKNFDYYKHVGIYAYRKEFLLKLTALPPGHLEQAEKLEQLRVLENGFKIYTIETDYNSVSVDTPEELNQLNERLLTQTKG</sequence>
<organism evidence="7 8">
    <name type="scientific">Caldithrix abyssi DSM 13497</name>
    <dbReference type="NCBI Taxonomy" id="880073"/>
    <lineage>
        <taxon>Bacteria</taxon>
        <taxon>Pseudomonadati</taxon>
        <taxon>Calditrichota</taxon>
        <taxon>Calditrichia</taxon>
        <taxon>Calditrichales</taxon>
        <taxon>Calditrichaceae</taxon>
        <taxon>Caldithrix</taxon>
    </lineage>
</organism>
<dbReference type="HAMAP" id="MF_00057">
    <property type="entry name" value="KdsB"/>
    <property type="match status" value="1"/>
</dbReference>
<name>H1XY69_CALAY</name>
<dbReference type="SUPFAM" id="SSF53448">
    <property type="entry name" value="Nucleotide-diphospho-sugar transferases"/>
    <property type="match status" value="1"/>
</dbReference>
<dbReference type="NCBIfam" id="TIGR00466">
    <property type="entry name" value="kdsB"/>
    <property type="match status" value="1"/>
</dbReference>
<dbReference type="GO" id="GO:0005829">
    <property type="term" value="C:cytosol"/>
    <property type="evidence" value="ECO:0007669"/>
    <property type="project" value="TreeGrafter"/>
</dbReference>
<evidence type="ECO:0000256" key="4">
    <source>
        <dbReference type="ARBA" id="ARBA00022985"/>
    </source>
</evidence>
<dbReference type="EMBL" id="CM001402">
    <property type="protein sequence ID" value="EHO41996.1"/>
    <property type="molecule type" value="Genomic_DNA"/>
</dbReference>
<keyword evidence="5" id="KW-0963">Cytoplasm</keyword>
<evidence type="ECO:0000256" key="2">
    <source>
        <dbReference type="ARBA" id="ARBA00022679"/>
    </source>
</evidence>
<evidence type="ECO:0000313" key="8">
    <source>
        <dbReference type="Proteomes" id="UP000004671"/>
    </source>
</evidence>
<dbReference type="GO" id="GO:0009103">
    <property type="term" value="P:lipopolysaccharide biosynthetic process"/>
    <property type="evidence" value="ECO:0007669"/>
    <property type="project" value="UniProtKB-UniRule"/>
</dbReference>
<proteinExistence type="inferred from homology"/>
<dbReference type="HOGENOM" id="CLU_065038_0_1_0"/>
<comment type="similarity">
    <text evidence="5">Belongs to the KdsB family.</text>
</comment>
<dbReference type="NCBIfam" id="NF009905">
    <property type="entry name" value="PRK13368.1"/>
    <property type="match status" value="1"/>
</dbReference>
<dbReference type="CDD" id="cd02517">
    <property type="entry name" value="CMP-KDO-Synthetase"/>
    <property type="match status" value="1"/>
</dbReference>
<keyword evidence="8" id="KW-1185">Reference proteome</keyword>
<dbReference type="OrthoDB" id="9815559at2"/>
<dbReference type="PANTHER" id="PTHR42866">
    <property type="entry name" value="3-DEOXY-MANNO-OCTULOSONATE CYTIDYLYLTRANSFERASE"/>
    <property type="match status" value="1"/>
</dbReference>
<evidence type="ECO:0000256" key="3">
    <source>
        <dbReference type="ARBA" id="ARBA00022695"/>
    </source>
</evidence>
<dbReference type="PANTHER" id="PTHR42866:SF2">
    <property type="entry name" value="3-DEOXY-MANNO-OCTULOSONATE CYTIDYLYLTRANSFERASE, MITOCHONDRIAL"/>
    <property type="match status" value="1"/>
</dbReference>
<accession>H1XY69</accession>
<gene>
    <name evidence="5 6" type="primary">kdsB</name>
    <name evidence="6" type="ORF">Cabys_1192</name>
    <name evidence="7" type="ORF">Calab_2386</name>
</gene>
<comment type="pathway">
    <text evidence="5">Nucleotide-sugar biosynthesis; CMP-3-deoxy-D-manno-octulosonate biosynthesis; CMP-3-deoxy-D-manno-octulosonate from 3-deoxy-D-manno-octulosonate and CTP: step 1/1.</text>
</comment>
<dbReference type="InterPro" id="IPR029044">
    <property type="entry name" value="Nucleotide-diphossugar_trans"/>
</dbReference>
<dbReference type="Pfam" id="PF02348">
    <property type="entry name" value="CTP_transf_3"/>
    <property type="match status" value="1"/>
</dbReference>
<dbReference type="UniPathway" id="UPA00358">
    <property type="reaction ID" value="UER00476"/>
</dbReference>
<comment type="catalytic activity">
    <reaction evidence="5">
        <text>3-deoxy-alpha-D-manno-oct-2-ulosonate + CTP = CMP-3-deoxy-beta-D-manno-octulosonate + diphosphate</text>
        <dbReference type="Rhea" id="RHEA:23448"/>
        <dbReference type="ChEBI" id="CHEBI:33019"/>
        <dbReference type="ChEBI" id="CHEBI:37563"/>
        <dbReference type="ChEBI" id="CHEBI:85986"/>
        <dbReference type="ChEBI" id="CHEBI:85987"/>
        <dbReference type="EC" id="2.7.7.38"/>
    </reaction>
</comment>
<dbReference type="InterPro" id="IPR003329">
    <property type="entry name" value="Cytidylyl_trans"/>
</dbReference>
<dbReference type="InParanoid" id="H1XY69"/>
<comment type="subcellular location">
    <subcellularLocation>
        <location evidence="5">Cytoplasm</location>
    </subcellularLocation>
    <subcellularLocation>
        <location evidence="1">Membrane</location>
    </subcellularLocation>
</comment>
<dbReference type="FunCoup" id="H1XY69">
    <property type="interactions" value="427"/>
</dbReference>
<dbReference type="STRING" id="880073.Cabys_1192"/>
<dbReference type="NCBIfam" id="NF003952">
    <property type="entry name" value="PRK05450.1-5"/>
    <property type="match status" value="1"/>
</dbReference>
<dbReference type="EC" id="2.7.7.38" evidence="5"/>
<reference evidence="7 8" key="1">
    <citation type="submission" date="2011-09" db="EMBL/GenBank/DDBJ databases">
        <title>The permanent draft genome of Caldithrix abyssi DSM 13497.</title>
        <authorList>
            <consortium name="US DOE Joint Genome Institute (JGI-PGF)"/>
            <person name="Lucas S."/>
            <person name="Han J."/>
            <person name="Lapidus A."/>
            <person name="Bruce D."/>
            <person name="Goodwin L."/>
            <person name="Pitluck S."/>
            <person name="Peters L."/>
            <person name="Kyrpides N."/>
            <person name="Mavromatis K."/>
            <person name="Ivanova N."/>
            <person name="Mikhailova N."/>
            <person name="Chertkov O."/>
            <person name="Detter J.C."/>
            <person name="Tapia R."/>
            <person name="Han C."/>
            <person name="Land M."/>
            <person name="Hauser L."/>
            <person name="Markowitz V."/>
            <person name="Cheng J.-F."/>
            <person name="Hugenholtz P."/>
            <person name="Woyke T."/>
            <person name="Wu D."/>
            <person name="Spring S."/>
            <person name="Brambilla E."/>
            <person name="Klenk H.-P."/>
            <person name="Eisen J.A."/>
        </authorList>
    </citation>
    <scope>NUCLEOTIDE SEQUENCE [LARGE SCALE GENOMIC DNA]</scope>
    <source>
        <strain evidence="7 8">DSM 13497</strain>
    </source>
</reference>
<evidence type="ECO:0000256" key="1">
    <source>
        <dbReference type="ARBA" id="ARBA00004370"/>
    </source>
</evidence>
<dbReference type="Gene3D" id="3.90.550.10">
    <property type="entry name" value="Spore Coat Polysaccharide Biosynthesis Protein SpsA, Chain A"/>
    <property type="match status" value="1"/>
</dbReference>
<dbReference type="GO" id="GO:0033468">
    <property type="term" value="P:CMP-keto-3-deoxy-D-manno-octulosonic acid biosynthetic process"/>
    <property type="evidence" value="ECO:0007669"/>
    <property type="project" value="UniProtKB-UniRule"/>
</dbReference>
<keyword evidence="2 5" id="KW-0808">Transferase</keyword>
<dbReference type="Proteomes" id="UP000004671">
    <property type="component" value="Chromosome"/>
</dbReference>
<comment type="function">
    <text evidence="5">Activates KDO (a required 8-carbon sugar) for incorporation into bacterial lipopolysaccharide in Gram-negative bacteria.</text>
</comment>